<accession>A0A2T3A170</accession>
<feature type="region of interest" description="Disordered" evidence="1">
    <location>
        <begin position="87"/>
        <end position="109"/>
    </location>
</feature>
<feature type="compositionally biased region" description="Basic residues" evidence="1">
    <location>
        <begin position="398"/>
        <end position="408"/>
    </location>
</feature>
<dbReference type="STRING" id="2025994.A0A2T3A170"/>
<feature type="compositionally biased region" description="Basic and acidic residues" evidence="1">
    <location>
        <begin position="703"/>
        <end position="716"/>
    </location>
</feature>
<name>A0A2T3A170_9PEZI</name>
<feature type="compositionally biased region" description="Low complexity" evidence="1">
    <location>
        <begin position="250"/>
        <end position="264"/>
    </location>
</feature>
<evidence type="ECO:0000313" key="3">
    <source>
        <dbReference type="Proteomes" id="UP000241462"/>
    </source>
</evidence>
<feature type="compositionally biased region" description="Basic residues" evidence="1">
    <location>
        <begin position="92"/>
        <end position="106"/>
    </location>
</feature>
<evidence type="ECO:0008006" key="4">
    <source>
        <dbReference type="Google" id="ProtNLM"/>
    </source>
</evidence>
<dbReference type="AlphaFoldDB" id="A0A2T3A170"/>
<gene>
    <name evidence="2" type="ORF">BD289DRAFT_484693</name>
</gene>
<feature type="compositionally biased region" description="Polar residues" evidence="1">
    <location>
        <begin position="632"/>
        <end position="643"/>
    </location>
</feature>
<feature type="region of interest" description="Disordered" evidence="1">
    <location>
        <begin position="336"/>
        <end position="364"/>
    </location>
</feature>
<feature type="compositionally biased region" description="Basic residues" evidence="1">
    <location>
        <begin position="343"/>
        <end position="357"/>
    </location>
</feature>
<dbReference type="EMBL" id="KZ678516">
    <property type="protein sequence ID" value="PSR80905.1"/>
    <property type="molecule type" value="Genomic_DNA"/>
</dbReference>
<evidence type="ECO:0000256" key="1">
    <source>
        <dbReference type="SAM" id="MobiDB-lite"/>
    </source>
</evidence>
<sequence length="716" mass="78794">MSDFYSMYRYDAQTGSPGIKNQMEPRAESVTPPLPLPFQMALPPQLPVSNHHMALLNGCTDVSPMLKSEPRTTTPPMALPFMTNHNPQQQHQQHHLQQHHPLHHQPHTNDFLDQNPLASAFGIEGQYTSSFEGLYNWAPVVAGPVTSTAAGAEMPIATVSSPFLHDMAVQNFPVLGRSTVSPRQLHPDIAFHHAHQQQHQHQQDLAMAQSCFTLNQDDIGLFTFSDSEDSLSDRFVPVSSVGPRAHFATAPSQQQDQPNNSQQACAPKQTRPTSAADVDADGVTGLGLYSPRRQGQESESTAQHDTSHSNSRRPLPYSPGHLAQANKVGIPSLKSTMTSSATTKKKALPFTAKKSKSTKSNLTMAPLPKTQASISLTATETIATLNLSHANNAITTNSRRRSSPRQRQHQSATASRHTSVAEPGQNQRHRQRVPTPKVSSPSSSPSLAPSPYPSPTPSTGSLFLSLGLSGHNEPNFVPIGYEGKASAAQGNYWPIERSLMKRIVAAERGYLGFGYDRGTGGEGRRSSGPKPLTYRQIKDKYSRWQHKEPTLRGIARSFQRPKEHRERKPTWEAEHLLALNDAIPPCTDEKGKIQWLKVAHHIESKTGKPFGAGTVAKKWDDIVKGRLPASSLPFSVSQQQQNMGRKHRRQSDDYVENEDEMDSADDDDSDSEDHEGEEEDVGPMDGEKFQDLSISDESAATAKGDHETRMRRFGGD</sequence>
<organism evidence="2 3">
    <name type="scientific">Coniella lustricola</name>
    <dbReference type="NCBI Taxonomy" id="2025994"/>
    <lineage>
        <taxon>Eukaryota</taxon>
        <taxon>Fungi</taxon>
        <taxon>Dikarya</taxon>
        <taxon>Ascomycota</taxon>
        <taxon>Pezizomycotina</taxon>
        <taxon>Sordariomycetes</taxon>
        <taxon>Sordariomycetidae</taxon>
        <taxon>Diaporthales</taxon>
        <taxon>Schizoparmaceae</taxon>
        <taxon>Coniella</taxon>
    </lineage>
</organism>
<feature type="region of interest" description="Disordered" evidence="1">
    <location>
        <begin position="390"/>
        <end position="458"/>
    </location>
</feature>
<dbReference type="InParanoid" id="A0A2T3A170"/>
<feature type="compositionally biased region" description="Low complexity" evidence="1">
    <location>
        <begin position="434"/>
        <end position="447"/>
    </location>
</feature>
<dbReference type="Proteomes" id="UP000241462">
    <property type="component" value="Unassembled WGS sequence"/>
</dbReference>
<proteinExistence type="predicted"/>
<feature type="region of interest" description="Disordered" evidence="1">
    <location>
        <begin position="630"/>
        <end position="716"/>
    </location>
</feature>
<feature type="compositionally biased region" description="Acidic residues" evidence="1">
    <location>
        <begin position="653"/>
        <end position="682"/>
    </location>
</feature>
<evidence type="ECO:0000313" key="2">
    <source>
        <dbReference type="EMBL" id="PSR80905.1"/>
    </source>
</evidence>
<protein>
    <recommendedName>
        <fullName evidence="4">Myb-like domain-containing protein</fullName>
    </recommendedName>
</protein>
<keyword evidence="3" id="KW-1185">Reference proteome</keyword>
<feature type="region of interest" description="Disordered" evidence="1">
    <location>
        <begin position="248"/>
        <end position="323"/>
    </location>
</feature>
<dbReference type="OrthoDB" id="3439209at2759"/>
<reference evidence="2 3" key="1">
    <citation type="journal article" date="2018" name="Mycol. Prog.">
        <title>Coniella lustricola, a new species from submerged detritus.</title>
        <authorList>
            <person name="Raudabaugh D.B."/>
            <person name="Iturriaga T."/>
            <person name="Carver A."/>
            <person name="Mondo S."/>
            <person name="Pangilinan J."/>
            <person name="Lipzen A."/>
            <person name="He G."/>
            <person name="Amirebrahimi M."/>
            <person name="Grigoriev I.V."/>
            <person name="Miller A.N."/>
        </authorList>
    </citation>
    <scope>NUCLEOTIDE SEQUENCE [LARGE SCALE GENOMIC DNA]</scope>
    <source>
        <strain evidence="2 3">B22-T-1</strain>
    </source>
</reference>